<name>A0A8S9KMU3_BRACR</name>
<accession>A0A8S9KMU3</accession>
<dbReference type="EMBL" id="QGKY02000164">
    <property type="protein sequence ID" value="KAF2594633.1"/>
    <property type="molecule type" value="Genomic_DNA"/>
</dbReference>
<protein>
    <recommendedName>
        <fullName evidence="2">RRM domain-containing protein</fullName>
    </recommendedName>
</protein>
<dbReference type="AlphaFoldDB" id="A0A8S9KMU3"/>
<gene>
    <name evidence="1" type="ORF">F2Q70_00045090</name>
</gene>
<comment type="caution">
    <text evidence="1">The sequence shown here is derived from an EMBL/GenBank/DDBJ whole genome shotgun (WGS) entry which is preliminary data.</text>
</comment>
<dbReference type="Gene3D" id="3.10.450.10">
    <property type="match status" value="1"/>
</dbReference>
<sequence>MTNLHQGYGFIEFLSEEDAYYTIKLKLEALIYRLGLRVIQRRLRMIYDDLSFTQGVGTGWVQDSRCGYSSSTLATILRISVQMYLSCSSNDTSSDLGDPEKKKLYEAKLWVKPWLNFNELQNSSLMVMMPLPLLPLILDAKGDGLEDTSQFKAIYFGFSDYNDRLPSTLQL</sequence>
<evidence type="ECO:0000313" key="1">
    <source>
        <dbReference type="EMBL" id="KAF2594633.1"/>
    </source>
</evidence>
<organism evidence="1">
    <name type="scientific">Brassica cretica</name>
    <name type="common">Mustard</name>
    <dbReference type="NCBI Taxonomy" id="69181"/>
    <lineage>
        <taxon>Eukaryota</taxon>
        <taxon>Viridiplantae</taxon>
        <taxon>Streptophyta</taxon>
        <taxon>Embryophyta</taxon>
        <taxon>Tracheophyta</taxon>
        <taxon>Spermatophyta</taxon>
        <taxon>Magnoliopsida</taxon>
        <taxon>eudicotyledons</taxon>
        <taxon>Gunneridae</taxon>
        <taxon>Pentapetalae</taxon>
        <taxon>rosids</taxon>
        <taxon>malvids</taxon>
        <taxon>Brassicales</taxon>
        <taxon>Brassicaceae</taxon>
        <taxon>Brassiceae</taxon>
        <taxon>Brassica</taxon>
    </lineage>
</organism>
<proteinExistence type="predicted"/>
<evidence type="ECO:0008006" key="2">
    <source>
        <dbReference type="Google" id="ProtNLM"/>
    </source>
</evidence>
<reference evidence="1" key="1">
    <citation type="submission" date="2019-12" db="EMBL/GenBank/DDBJ databases">
        <title>Genome sequencing and annotation of Brassica cretica.</title>
        <authorList>
            <person name="Studholme D.J."/>
            <person name="Sarris P.F."/>
        </authorList>
    </citation>
    <scope>NUCLEOTIDE SEQUENCE</scope>
    <source>
        <strain evidence="1">PFS-102/07</strain>
        <tissue evidence="1">Leaf</tissue>
    </source>
</reference>